<evidence type="ECO:0000313" key="2">
    <source>
        <dbReference type="Proteomes" id="UP000193067"/>
    </source>
</evidence>
<dbReference type="EMBL" id="KZ084116">
    <property type="protein sequence ID" value="OSD00764.1"/>
    <property type="molecule type" value="Genomic_DNA"/>
</dbReference>
<dbReference type="Proteomes" id="UP000193067">
    <property type="component" value="Unassembled WGS sequence"/>
</dbReference>
<organism evidence="1 2">
    <name type="scientific">Trametes coccinea (strain BRFM310)</name>
    <name type="common">Pycnoporus coccineus</name>
    <dbReference type="NCBI Taxonomy" id="1353009"/>
    <lineage>
        <taxon>Eukaryota</taxon>
        <taxon>Fungi</taxon>
        <taxon>Dikarya</taxon>
        <taxon>Basidiomycota</taxon>
        <taxon>Agaricomycotina</taxon>
        <taxon>Agaricomycetes</taxon>
        <taxon>Polyporales</taxon>
        <taxon>Polyporaceae</taxon>
        <taxon>Trametes</taxon>
    </lineage>
</organism>
<proteinExistence type="predicted"/>
<accession>A0A1Y2IJF9</accession>
<keyword evidence="2" id="KW-1185">Reference proteome</keyword>
<gene>
    <name evidence="1" type="ORF">PYCCODRAFT_662167</name>
</gene>
<protein>
    <submittedName>
        <fullName evidence="1">Uncharacterized protein</fullName>
    </submittedName>
</protein>
<sequence length="169" mass="18729">MHAPHTPCTLSASQAYARTPLSFPTPLLPHVVLHHHRTITSPTHLVVTPTLAQTNLSTITSASCARRTLARNGLHLFLSFLVLLTIPSSYVRLRSTQAPWISTSPVISPHPFLTPTILATPLKHPSDFRARITSSAPHIIQSRWLSPPDYLPSPIPIVPFRRQFIVAYC</sequence>
<name>A0A1Y2IJF9_TRAC3</name>
<evidence type="ECO:0000313" key="1">
    <source>
        <dbReference type="EMBL" id="OSD00764.1"/>
    </source>
</evidence>
<reference evidence="1 2" key="1">
    <citation type="journal article" date="2015" name="Biotechnol. Biofuels">
        <title>Enhanced degradation of softwood versus hardwood by the white-rot fungus Pycnoporus coccineus.</title>
        <authorList>
            <person name="Couturier M."/>
            <person name="Navarro D."/>
            <person name="Chevret D."/>
            <person name="Henrissat B."/>
            <person name="Piumi F."/>
            <person name="Ruiz-Duenas F.J."/>
            <person name="Martinez A.T."/>
            <person name="Grigoriev I.V."/>
            <person name="Riley R."/>
            <person name="Lipzen A."/>
            <person name="Berrin J.G."/>
            <person name="Master E.R."/>
            <person name="Rosso M.N."/>
        </authorList>
    </citation>
    <scope>NUCLEOTIDE SEQUENCE [LARGE SCALE GENOMIC DNA]</scope>
    <source>
        <strain evidence="1 2">BRFM310</strain>
    </source>
</reference>
<dbReference type="AlphaFoldDB" id="A0A1Y2IJF9"/>